<organism evidence="5 6">
    <name type="scientific">Actinomadura graeca</name>
    <dbReference type="NCBI Taxonomy" id="2750812"/>
    <lineage>
        <taxon>Bacteria</taxon>
        <taxon>Bacillati</taxon>
        <taxon>Actinomycetota</taxon>
        <taxon>Actinomycetes</taxon>
        <taxon>Streptosporangiales</taxon>
        <taxon>Thermomonosporaceae</taxon>
        <taxon>Actinomadura</taxon>
    </lineage>
</organism>
<dbReference type="SUPFAM" id="SSF53901">
    <property type="entry name" value="Thiolase-like"/>
    <property type="match status" value="2"/>
</dbReference>
<evidence type="ECO:0000313" key="6">
    <source>
        <dbReference type="Proteomes" id="UP001049518"/>
    </source>
</evidence>
<reference evidence="5" key="1">
    <citation type="submission" date="2020-07" db="EMBL/GenBank/DDBJ databases">
        <authorList>
            <person name="Tarantini F.S."/>
            <person name="Hong K.W."/>
            <person name="Chan K.G."/>
        </authorList>
    </citation>
    <scope>NUCLEOTIDE SEQUENCE</scope>
    <source>
        <strain evidence="5">32-07</strain>
    </source>
</reference>
<evidence type="ECO:0000259" key="4">
    <source>
        <dbReference type="PROSITE" id="PS52004"/>
    </source>
</evidence>
<sequence length="405" mass="40897">MSASGRRRVVITGLGAISCLGGGAAAHWDGLLAGGGEPAEVPLPDLNMPTTRMYLVDRAGVPSEPSSHAGVELGSSSRLAVAAAGQALADAGLGHGSCAAVPVVLGVELGNADAQEIQRSAGRTAWTTLTPTAAVVGAAIGSRAEVTSVGNACSASGFALTIALDMIRAGEAPAVLVGGAEGVTRAGIGAFNRLGAADPVRCRPFDRDRAGTMFGDGSAMLVLEAADHARRRGARAYAELAGAAWSCDAHHPTAPDPSGDQIVRAMTEALADAGLSASDVRCVIPHGTGTPLNDVVESRALHRMFGARTRGLPLFSLKAMIGHTTGAAGAFGCLTATLMVHHGRTPANVPIDQDPECDVWLPQDRPVPLDAPAVLVNTYAFGGNNTSFVVKPLTGDAGGGHGGHR</sequence>
<dbReference type="Gene3D" id="3.40.47.10">
    <property type="match status" value="1"/>
</dbReference>
<dbReference type="InterPro" id="IPR014030">
    <property type="entry name" value="Ketoacyl_synth_N"/>
</dbReference>
<dbReference type="EMBL" id="CP059572">
    <property type="protein sequence ID" value="QXJ21388.1"/>
    <property type="molecule type" value="Genomic_DNA"/>
</dbReference>
<feature type="domain" description="Ketosynthase family 3 (KS3)" evidence="4">
    <location>
        <begin position="6"/>
        <end position="392"/>
    </location>
</feature>
<dbReference type="SMART" id="SM00825">
    <property type="entry name" value="PKS_KS"/>
    <property type="match status" value="1"/>
</dbReference>
<dbReference type="PROSITE" id="PS51257">
    <property type="entry name" value="PROKAR_LIPOPROTEIN"/>
    <property type="match status" value="1"/>
</dbReference>
<proteinExistence type="inferred from homology"/>
<evidence type="ECO:0000256" key="1">
    <source>
        <dbReference type="ARBA" id="ARBA00008467"/>
    </source>
</evidence>
<gene>
    <name evidence="5" type="ORF">AGRA3207_002237</name>
</gene>
<accession>A0ABX8QRH5</accession>
<evidence type="ECO:0000256" key="2">
    <source>
        <dbReference type="ARBA" id="ARBA00022679"/>
    </source>
</evidence>
<dbReference type="PANTHER" id="PTHR11712">
    <property type="entry name" value="POLYKETIDE SYNTHASE-RELATED"/>
    <property type="match status" value="1"/>
</dbReference>
<dbReference type="PANTHER" id="PTHR11712:SF336">
    <property type="entry name" value="3-OXOACYL-[ACYL-CARRIER-PROTEIN] SYNTHASE, MITOCHONDRIAL"/>
    <property type="match status" value="1"/>
</dbReference>
<name>A0ABX8QRH5_9ACTN</name>
<dbReference type="Pfam" id="PF00109">
    <property type="entry name" value="ketoacyl-synt"/>
    <property type="match status" value="1"/>
</dbReference>
<dbReference type="Pfam" id="PF02801">
    <property type="entry name" value="Ketoacyl-synt_C"/>
    <property type="match status" value="1"/>
</dbReference>
<evidence type="ECO:0000256" key="3">
    <source>
        <dbReference type="RuleBase" id="RU003694"/>
    </source>
</evidence>
<protein>
    <submittedName>
        <fullName evidence="5">Beta-ketoacyl-[acyl-carrier-protein] synthase family protein</fullName>
    </submittedName>
</protein>
<dbReference type="InterPro" id="IPR000794">
    <property type="entry name" value="Beta-ketoacyl_synthase"/>
</dbReference>
<keyword evidence="2 3" id="KW-0808">Transferase</keyword>
<dbReference type="RefSeq" id="WP_231334536.1">
    <property type="nucleotide sequence ID" value="NZ_CP059572.1"/>
</dbReference>
<dbReference type="PROSITE" id="PS52004">
    <property type="entry name" value="KS3_2"/>
    <property type="match status" value="1"/>
</dbReference>
<keyword evidence="6" id="KW-1185">Reference proteome</keyword>
<comment type="similarity">
    <text evidence="1 3">Belongs to the thiolase-like superfamily. Beta-ketoacyl-ACP synthases family.</text>
</comment>
<dbReference type="Proteomes" id="UP001049518">
    <property type="component" value="Chromosome"/>
</dbReference>
<dbReference type="InterPro" id="IPR020841">
    <property type="entry name" value="PKS_Beta-ketoAc_synthase_dom"/>
</dbReference>
<dbReference type="InterPro" id="IPR014031">
    <property type="entry name" value="Ketoacyl_synth_C"/>
</dbReference>
<evidence type="ECO:0000313" key="5">
    <source>
        <dbReference type="EMBL" id="QXJ21388.1"/>
    </source>
</evidence>
<dbReference type="InterPro" id="IPR016039">
    <property type="entry name" value="Thiolase-like"/>
</dbReference>